<evidence type="ECO:0000259" key="1">
    <source>
        <dbReference type="Pfam" id="PF10419"/>
    </source>
</evidence>
<dbReference type="Gramene" id="FCD_00020291-RA">
    <property type="protein sequence ID" value="FCD_00020291-RA:cds"/>
    <property type="gene ID" value="FCD_00020291"/>
</dbReference>
<dbReference type="Proteomes" id="UP001187192">
    <property type="component" value="Unassembled WGS sequence"/>
</dbReference>
<dbReference type="Pfam" id="PF10419">
    <property type="entry name" value="TFIIIC_sub6"/>
    <property type="match status" value="1"/>
</dbReference>
<accession>A0AA87ZYQ1</accession>
<dbReference type="EMBL" id="BTGU01000019">
    <property type="protein sequence ID" value="GMN44778.1"/>
    <property type="molecule type" value="Genomic_DNA"/>
</dbReference>
<dbReference type="PANTHER" id="PTHR21860:SF2">
    <property type="entry name" value="GENERAL TRANSCRIPTION FACTOR 3C POLYPEPTIDE 6"/>
    <property type="match status" value="1"/>
</dbReference>
<dbReference type="GO" id="GO:0006383">
    <property type="term" value="P:transcription by RNA polymerase III"/>
    <property type="evidence" value="ECO:0007669"/>
    <property type="project" value="InterPro"/>
</dbReference>
<keyword evidence="3" id="KW-1185">Reference proteome</keyword>
<dbReference type="PANTHER" id="PTHR21860">
    <property type="entry name" value="TRANSCRIPTION INITIATION FACTOR IIIC TFIIIC , POLYPEPTIDE 6-RELATED"/>
    <property type="match status" value="1"/>
</dbReference>
<sequence length="147" mass="16173">MGGGEPSGVEEEDGGTVSGMEIPFKEVVGKNRRFGRWKLVWMCLGKGLDTLNPVLIIGDNLKLIGDYEETIGTCLVFTEEDDGPAVREETGPSEANLFSGKCIVDPNQAPRKQVKPMTRLHKILKFRLATDDETQDLITEHTSAVKL</sequence>
<evidence type="ECO:0000313" key="3">
    <source>
        <dbReference type="Proteomes" id="UP001187192"/>
    </source>
</evidence>
<proteinExistence type="predicted"/>
<evidence type="ECO:0000313" key="2">
    <source>
        <dbReference type="EMBL" id="GMN44778.1"/>
    </source>
</evidence>
<gene>
    <name evidence="2" type="ORF">TIFTF001_013979</name>
</gene>
<dbReference type="InterPro" id="IPR019481">
    <property type="entry name" value="TFIIIC_triple_barrel"/>
</dbReference>
<protein>
    <recommendedName>
        <fullName evidence="1">Transcription factor TFIIIC triple barrel domain-containing protein</fullName>
    </recommendedName>
</protein>
<organism evidence="2 3">
    <name type="scientific">Ficus carica</name>
    <name type="common">Common fig</name>
    <dbReference type="NCBI Taxonomy" id="3494"/>
    <lineage>
        <taxon>Eukaryota</taxon>
        <taxon>Viridiplantae</taxon>
        <taxon>Streptophyta</taxon>
        <taxon>Embryophyta</taxon>
        <taxon>Tracheophyta</taxon>
        <taxon>Spermatophyta</taxon>
        <taxon>Magnoliopsida</taxon>
        <taxon>eudicotyledons</taxon>
        <taxon>Gunneridae</taxon>
        <taxon>Pentapetalae</taxon>
        <taxon>rosids</taxon>
        <taxon>fabids</taxon>
        <taxon>Rosales</taxon>
        <taxon>Moraceae</taxon>
        <taxon>Ficeae</taxon>
        <taxon>Ficus</taxon>
    </lineage>
</organism>
<comment type="caution">
    <text evidence="2">The sequence shown here is derived from an EMBL/GenBank/DDBJ whole genome shotgun (WGS) entry which is preliminary data.</text>
</comment>
<dbReference type="AlphaFoldDB" id="A0AA87ZYQ1"/>
<name>A0AA87ZYQ1_FICCA</name>
<dbReference type="Gene3D" id="2.60.40.4370">
    <property type="match status" value="1"/>
</dbReference>
<reference evidence="2" key="1">
    <citation type="submission" date="2023-07" db="EMBL/GenBank/DDBJ databases">
        <title>draft genome sequence of fig (Ficus carica).</title>
        <authorList>
            <person name="Takahashi T."/>
            <person name="Nishimura K."/>
        </authorList>
    </citation>
    <scope>NUCLEOTIDE SEQUENCE</scope>
</reference>
<dbReference type="InterPro" id="IPR042771">
    <property type="entry name" value="GTF3C6-like"/>
</dbReference>
<dbReference type="GO" id="GO:0000127">
    <property type="term" value="C:transcription factor TFIIIC complex"/>
    <property type="evidence" value="ECO:0007669"/>
    <property type="project" value="TreeGrafter"/>
</dbReference>
<feature type="domain" description="Transcription factor TFIIIC triple barrel" evidence="1">
    <location>
        <begin position="47"/>
        <end position="129"/>
    </location>
</feature>